<sequence length="581" mass="62322">MASNDINAFKQHLWSLFQSYSYISGGGGKGDPPARQLSESGYRAVMSLLADIEVINRFFTAEDEITQRESLTRMGSERFRDELWEEMLSAGERLLASASGGTKVIAQEEREEAEADLALTADYDYHVMRPSFGHKTITWDVFHAVLLLRLSNSLHLRAGEYVLQECREALHPSAWLLPARGSCELPRCADSAPDTSPNGQESCSDKAGPAKTAMRLTFASAKGSAPQCSPTSVNSLTCSVSKTSADDKAPVGAVDVHADQVPQTSLSFLGLHRLRDKETCEQPGAAVPPSPPAGTNMPFCFVDSIGGRTDVTKGILAGAGPHQSSPPPRPKPSSMAVPIFSCPARAGSAKWGQVTVEIKRLRQRLARGDEGHPEKNGADALLTDSRKSAVSPSLETTLDMWNTAHVSKSILPLDAASEASPARCDEEASQRYKERCRQASRCLGPAPAASLSPSPSPEPTIGAKAIIASPNAGMQDDPHPPLGERACASEKKLPAADNAHDGNLRRCVQVSHANEPIACGRSTDLREAPRPRLVALLPPESGMRKQRMPPPSPSRRALSRVASGRRPVQPIVPRTRAPLKG</sequence>
<dbReference type="RefSeq" id="XP_029226102.1">
    <property type="nucleotide sequence ID" value="XM_029373795.1"/>
</dbReference>
<dbReference type="GeneID" id="40320539"/>
<accession>A0A3R7KLG0</accession>
<organism evidence="2 3">
    <name type="scientific">Trypanosoma conorhini</name>
    <dbReference type="NCBI Taxonomy" id="83891"/>
    <lineage>
        <taxon>Eukaryota</taxon>
        <taxon>Discoba</taxon>
        <taxon>Euglenozoa</taxon>
        <taxon>Kinetoplastea</taxon>
        <taxon>Metakinetoplastina</taxon>
        <taxon>Trypanosomatida</taxon>
        <taxon>Trypanosomatidae</taxon>
        <taxon>Trypanosoma</taxon>
    </lineage>
</organism>
<dbReference type="OrthoDB" id="241221at2759"/>
<feature type="region of interest" description="Disordered" evidence="1">
    <location>
        <begin position="537"/>
        <end position="581"/>
    </location>
</feature>
<evidence type="ECO:0000313" key="3">
    <source>
        <dbReference type="Proteomes" id="UP000284403"/>
    </source>
</evidence>
<proteinExistence type="predicted"/>
<comment type="caution">
    <text evidence="2">The sequence shown here is derived from an EMBL/GenBank/DDBJ whole genome shotgun (WGS) entry which is preliminary data.</text>
</comment>
<reference evidence="2 3" key="1">
    <citation type="journal article" date="2018" name="BMC Genomics">
        <title>Genomic comparison of Trypanosoma conorhini and Trypanosoma rangeli to Trypanosoma cruzi strains of high and low virulence.</title>
        <authorList>
            <person name="Bradwell K.R."/>
            <person name="Koparde V.N."/>
            <person name="Matveyev A.V."/>
            <person name="Serrano M.G."/>
            <person name="Alves J.M."/>
            <person name="Parikh H."/>
            <person name="Huang B."/>
            <person name="Lee V."/>
            <person name="Espinosa-Alvarez O."/>
            <person name="Ortiz P.A."/>
            <person name="Costa-Martins A.G."/>
            <person name="Teixeira M.M."/>
            <person name="Buck G.A."/>
        </authorList>
    </citation>
    <scope>NUCLEOTIDE SEQUENCE [LARGE SCALE GENOMIC DNA]</scope>
    <source>
        <strain evidence="2 3">025E</strain>
    </source>
</reference>
<evidence type="ECO:0000313" key="2">
    <source>
        <dbReference type="EMBL" id="RNF09821.1"/>
    </source>
</evidence>
<dbReference type="AlphaFoldDB" id="A0A3R7KLG0"/>
<feature type="region of interest" description="Disordered" evidence="1">
    <location>
        <begin position="313"/>
        <end position="336"/>
    </location>
</feature>
<gene>
    <name evidence="2" type="ORF">Tco025E_06928</name>
</gene>
<keyword evidence="3" id="KW-1185">Reference proteome</keyword>
<dbReference type="Proteomes" id="UP000284403">
    <property type="component" value="Unassembled WGS sequence"/>
</dbReference>
<name>A0A3R7KLG0_9TRYP</name>
<protein>
    <submittedName>
        <fullName evidence="2">Uncharacterized protein</fullName>
    </submittedName>
</protein>
<evidence type="ECO:0000256" key="1">
    <source>
        <dbReference type="SAM" id="MobiDB-lite"/>
    </source>
</evidence>
<dbReference type="EMBL" id="MKKU01000500">
    <property type="protein sequence ID" value="RNF09821.1"/>
    <property type="molecule type" value="Genomic_DNA"/>
</dbReference>